<proteinExistence type="predicted"/>
<keyword evidence="2" id="KW-0732">Signal</keyword>
<evidence type="ECO:0000256" key="1">
    <source>
        <dbReference type="SAM" id="MobiDB-lite"/>
    </source>
</evidence>
<sequence length="122" mass="12393">MRLILSLGAASLVLAGCVARVPPSQPTSPIPTPPPVTQPTTTLDSSTRGVARDVVNREMAKRLPGRNVAPYTDCVLNNASMAELSDIAARGVSDAGTAASSVATIVQRPAATQCIAKVAATA</sequence>
<name>A0A533IAN1_PARDE</name>
<evidence type="ECO:0000313" key="4">
    <source>
        <dbReference type="Proteomes" id="UP000315344"/>
    </source>
</evidence>
<dbReference type="EMBL" id="VAFL01000001">
    <property type="protein sequence ID" value="TKW68496.1"/>
    <property type="molecule type" value="Genomic_DNA"/>
</dbReference>
<gene>
    <name evidence="3" type="ORF">DI616_00380</name>
</gene>
<evidence type="ECO:0008006" key="5">
    <source>
        <dbReference type="Google" id="ProtNLM"/>
    </source>
</evidence>
<evidence type="ECO:0000256" key="2">
    <source>
        <dbReference type="SAM" id="SignalP"/>
    </source>
</evidence>
<comment type="caution">
    <text evidence="3">The sequence shown here is derived from an EMBL/GenBank/DDBJ whole genome shotgun (WGS) entry which is preliminary data.</text>
</comment>
<accession>A0A533IAN1</accession>
<dbReference type="AlphaFoldDB" id="A0A533IAN1"/>
<feature type="compositionally biased region" description="Pro residues" evidence="1">
    <location>
        <begin position="23"/>
        <end position="37"/>
    </location>
</feature>
<organism evidence="3 4">
    <name type="scientific">Paracoccus denitrificans</name>
    <dbReference type="NCBI Taxonomy" id="266"/>
    <lineage>
        <taxon>Bacteria</taxon>
        <taxon>Pseudomonadati</taxon>
        <taxon>Pseudomonadota</taxon>
        <taxon>Alphaproteobacteria</taxon>
        <taxon>Rhodobacterales</taxon>
        <taxon>Paracoccaceae</taxon>
        <taxon>Paracoccus</taxon>
    </lineage>
</organism>
<dbReference type="PROSITE" id="PS51257">
    <property type="entry name" value="PROKAR_LIPOPROTEIN"/>
    <property type="match status" value="1"/>
</dbReference>
<evidence type="ECO:0000313" key="3">
    <source>
        <dbReference type="EMBL" id="TKW68496.1"/>
    </source>
</evidence>
<feature type="signal peptide" evidence="2">
    <location>
        <begin position="1"/>
        <end position="15"/>
    </location>
</feature>
<feature type="chain" id="PRO_5021956260" description="Succinate dehydrogenase" evidence="2">
    <location>
        <begin position="16"/>
        <end position="122"/>
    </location>
</feature>
<dbReference type="Proteomes" id="UP000315344">
    <property type="component" value="Unassembled WGS sequence"/>
</dbReference>
<feature type="region of interest" description="Disordered" evidence="1">
    <location>
        <begin position="23"/>
        <end position="48"/>
    </location>
</feature>
<reference evidence="3 4" key="1">
    <citation type="journal article" date="2017" name="Nat. Commun.">
        <title>In situ click chemistry generation of cyclooxygenase-2 inhibitors.</title>
        <authorList>
            <person name="Bhardwaj A."/>
            <person name="Kaur J."/>
            <person name="Wuest M."/>
            <person name="Wuest F."/>
        </authorList>
    </citation>
    <scope>NUCLEOTIDE SEQUENCE [LARGE SCALE GENOMIC DNA]</scope>
    <source>
        <strain evidence="3">S2_012_000_R3_94</strain>
    </source>
</reference>
<protein>
    <recommendedName>
        <fullName evidence="5">Succinate dehydrogenase</fullName>
    </recommendedName>
</protein>